<dbReference type="InterPro" id="IPR010763">
    <property type="entry name" value="DgaF"/>
</dbReference>
<dbReference type="InterPro" id="IPR013785">
    <property type="entry name" value="Aldolase_TIM"/>
</dbReference>
<organism evidence="1 2">
    <name type="scientific">Kroppenstedtia sanguinis</name>
    <dbReference type="NCBI Taxonomy" id="1380684"/>
    <lineage>
        <taxon>Bacteria</taxon>
        <taxon>Bacillati</taxon>
        <taxon>Bacillota</taxon>
        <taxon>Bacilli</taxon>
        <taxon>Bacillales</taxon>
        <taxon>Thermoactinomycetaceae</taxon>
        <taxon>Kroppenstedtia</taxon>
    </lineage>
</organism>
<evidence type="ECO:0000313" key="1">
    <source>
        <dbReference type="EMBL" id="MFD1425522.1"/>
    </source>
</evidence>
<reference evidence="2" key="1">
    <citation type="journal article" date="2019" name="Int. J. Syst. Evol. Microbiol.">
        <title>The Global Catalogue of Microorganisms (GCM) 10K type strain sequencing project: providing services to taxonomists for standard genome sequencing and annotation.</title>
        <authorList>
            <consortium name="The Broad Institute Genomics Platform"/>
            <consortium name="The Broad Institute Genome Sequencing Center for Infectious Disease"/>
            <person name="Wu L."/>
            <person name="Ma J."/>
        </authorList>
    </citation>
    <scope>NUCLEOTIDE SEQUENCE [LARGE SCALE GENOMIC DNA]</scope>
    <source>
        <strain evidence="2">S1</strain>
    </source>
</reference>
<accession>A0ABW4C559</accession>
<name>A0ABW4C559_9BACL</name>
<keyword evidence="2" id="KW-1185">Reference proteome</keyword>
<proteinExistence type="predicted"/>
<sequence length="117" mass="13151">MFICTGPVSQMYREPVSCDLAAAMLAEIGVESVKFYPIEEKKRLDEMAEMVKAAVRHQIRIFEPTGGIDLDSLPDLVEVCEQHGAERIIPHIYTSIVDRETGQTRVEDVKALFQSVL</sequence>
<protein>
    <submittedName>
        <fullName evidence="1">KDGP aldolase</fullName>
    </submittedName>
</protein>
<dbReference type="EMBL" id="JBHTNU010000001">
    <property type="protein sequence ID" value="MFD1425522.1"/>
    <property type="molecule type" value="Genomic_DNA"/>
</dbReference>
<comment type="caution">
    <text evidence="1">The sequence shown here is derived from an EMBL/GenBank/DDBJ whole genome shotgun (WGS) entry which is preliminary data.</text>
</comment>
<dbReference type="Pfam" id="PF07071">
    <property type="entry name" value="KDGP_aldolase"/>
    <property type="match status" value="1"/>
</dbReference>
<evidence type="ECO:0000313" key="2">
    <source>
        <dbReference type="Proteomes" id="UP001597282"/>
    </source>
</evidence>
<dbReference type="Proteomes" id="UP001597282">
    <property type="component" value="Unassembled WGS sequence"/>
</dbReference>
<dbReference type="Gene3D" id="3.20.20.70">
    <property type="entry name" value="Aldolase class I"/>
    <property type="match status" value="1"/>
</dbReference>
<gene>
    <name evidence="1" type="ORF">ACFQ4Y_01065</name>
</gene>